<gene>
    <name evidence="12" type="ORF">Ccrd_025432</name>
</gene>
<keyword evidence="2" id="KW-0479">Metal-binding</keyword>
<dbReference type="PROSITE" id="PS51805">
    <property type="entry name" value="EPHD"/>
    <property type="match status" value="1"/>
</dbReference>
<dbReference type="Proteomes" id="UP000243975">
    <property type="component" value="Unassembled WGS sequence"/>
</dbReference>
<dbReference type="Gene3D" id="3.30.40.10">
    <property type="entry name" value="Zinc/RING finger domain, C3HC4 (zinc finger)"/>
    <property type="match status" value="2"/>
</dbReference>
<dbReference type="CDD" id="cd15571">
    <property type="entry name" value="ePHD"/>
    <property type="match status" value="1"/>
</dbReference>
<keyword evidence="13" id="KW-1185">Reference proteome</keyword>
<accession>A0A103X7J1</accession>
<dbReference type="Pfam" id="PF13771">
    <property type="entry name" value="zf-HC5HC2H"/>
    <property type="match status" value="1"/>
</dbReference>
<reference evidence="12 13" key="1">
    <citation type="journal article" date="2016" name="Sci. Rep.">
        <title>The genome sequence of the outbreeding globe artichoke constructed de novo incorporating a phase-aware low-pass sequencing strategy of F1 progeny.</title>
        <authorList>
            <person name="Scaglione D."/>
            <person name="Reyes-Chin-Wo S."/>
            <person name="Acquadro A."/>
            <person name="Froenicke L."/>
            <person name="Portis E."/>
            <person name="Beitel C."/>
            <person name="Tirone M."/>
            <person name="Mauro R."/>
            <person name="Lo Monaco A."/>
            <person name="Mauromicale G."/>
            <person name="Faccioli P."/>
            <person name="Cattivelli L."/>
            <person name="Rieseberg L."/>
            <person name="Michelmore R."/>
            <person name="Lanteri S."/>
        </authorList>
    </citation>
    <scope>NUCLEOTIDE SEQUENCE [LARGE SCALE GENOMIC DNA]</scope>
    <source>
        <strain evidence="12">2C</strain>
    </source>
</reference>
<proteinExistence type="predicted"/>
<dbReference type="PROSITE" id="PS50172">
    <property type="entry name" value="BRCT"/>
    <property type="match status" value="2"/>
</dbReference>
<dbReference type="InterPro" id="IPR034732">
    <property type="entry name" value="EPHD"/>
</dbReference>
<dbReference type="InterPro" id="IPR031099">
    <property type="entry name" value="BRCA1-associated"/>
</dbReference>
<feature type="domain" description="PHD-type" evidence="11">
    <location>
        <begin position="599"/>
        <end position="719"/>
    </location>
</feature>
<keyword evidence="6" id="KW-0862">Zinc</keyword>
<evidence type="ECO:0000256" key="1">
    <source>
        <dbReference type="ARBA" id="ARBA00004123"/>
    </source>
</evidence>
<evidence type="ECO:0000256" key="7">
    <source>
        <dbReference type="ARBA" id="ARBA00023204"/>
    </source>
</evidence>
<dbReference type="GO" id="GO:0008270">
    <property type="term" value="F:zinc ion binding"/>
    <property type="evidence" value="ECO:0007669"/>
    <property type="project" value="UniProtKB-KW"/>
</dbReference>
<feature type="domain" description="BRCT" evidence="10">
    <location>
        <begin position="879"/>
        <end position="994"/>
    </location>
</feature>
<feature type="region of interest" description="Disordered" evidence="9">
    <location>
        <begin position="432"/>
        <end position="490"/>
    </location>
</feature>
<organism evidence="12 13">
    <name type="scientific">Cynara cardunculus var. scolymus</name>
    <name type="common">Globe artichoke</name>
    <name type="synonym">Cynara scolymus</name>
    <dbReference type="NCBI Taxonomy" id="59895"/>
    <lineage>
        <taxon>Eukaryota</taxon>
        <taxon>Viridiplantae</taxon>
        <taxon>Streptophyta</taxon>
        <taxon>Embryophyta</taxon>
        <taxon>Tracheophyta</taxon>
        <taxon>Spermatophyta</taxon>
        <taxon>Magnoliopsida</taxon>
        <taxon>eudicotyledons</taxon>
        <taxon>Gunneridae</taxon>
        <taxon>Pentapetalae</taxon>
        <taxon>asterids</taxon>
        <taxon>campanulids</taxon>
        <taxon>Asterales</taxon>
        <taxon>Asteraceae</taxon>
        <taxon>Carduoideae</taxon>
        <taxon>Cardueae</taxon>
        <taxon>Carduinae</taxon>
        <taxon>Cynara</taxon>
    </lineage>
</organism>
<dbReference type="GO" id="GO:0000724">
    <property type="term" value="P:double-strand break repair via homologous recombination"/>
    <property type="evidence" value="ECO:0007669"/>
    <property type="project" value="EnsemblPlants"/>
</dbReference>
<dbReference type="InterPro" id="IPR013083">
    <property type="entry name" value="Znf_RING/FYVE/PHD"/>
</dbReference>
<dbReference type="InterPro" id="IPR036420">
    <property type="entry name" value="BRCT_dom_sf"/>
</dbReference>
<dbReference type="AlphaFoldDB" id="A0A103X7J1"/>
<dbReference type="STRING" id="59895.A0A103X7J1"/>
<dbReference type="SUPFAM" id="SSF57850">
    <property type="entry name" value="RING/U-box"/>
    <property type="match status" value="1"/>
</dbReference>
<evidence type="ECO:0000256" key="3">
    <source>
        <dbReference type="ARBA" id="ARBA00022737"/>
    </source>
</evidence>
<dbReference type="GO" id="GO:0004842">
    <property type="term" value="F:ubiquitin-protein transferase activity"/>
    <property type="evidence" value="ECO:0007669"/>
    <property type="project" value="EnsemblPlants"/>
</dbReference>
<evidence type="ECO:0000256" key="4">
    <source>
        <dbReference type="ARBA" id="ARBA00022763"/>
    </source>
</evidence>
<dbReference type="PANTHER" id="PTHR13763:SF0">
    <property type="entry name" value="BREAST CANCER TYPE 1 SUSCEPTIBILITY PROTEIN"/>
    <property type="match status" value="1"/>
</dbReference>
<keyword evidence="7" id="KW-0234">DNA repair</keyword>
<feature type="region of interest" description="Disordered" evidence="9">
    <location>
        <begin position="350"/>
        <end position="371"/>
    </location>
</feature>
<feature type="domain" description="BRCT" evidence="10">
    <location>
        <begin position="764"/>
        <end position="858"/>
    </location>
</feature>
<dbReference type="EMBL" id="LEKV01006346">
    <property type="protein sequence ID" value="KVH85613.1"/>
    <property type="molecule type" value="Genomic_DNA"/>
</dbReference>
<evidence type="ECO:0000256" key="9">
    <source>
        <dbReference type="SAM" id="MobiDB-lite"/>
    </source>
</evidence>
<keyword evidence="8" id="KW-0539">Nucleus</keyword>
<dbReference type="Pfam" id="PF00533">
    <property type="entry name" value="BRCT"/>
    <property type="match status" value="1"/>
</dbReference>
<comment type="subcellular location">
    <subcellularLocation>
        <location evidence="1">Nucleus</location>
    </subcellularLocation>
</comment>
<evidence type="ECO:0000313" key="12">
    <source>
        <dbReference type="EMBL" id="KVH85613.1"/>
    </source>
</evidence>
<feature type="compositionally biased region" description="Polar residues" evidence="9">
    <location>
        <begin position="446"/>
        <end position="464"/>
    </location>
</feature>
<dbReference type="OMA" id="RRIKCAC"/>
<evidence type="ECO:0000256" key="5">
    <source>
        <dbReference type="ARBA" id="ARBA00022771"/>
    </source>
</evidence>
<keyword evidence="4" id="KW-0227">DNA damage</keyword>
<evidence type="ECO:0000256" key="2">
    <source>
        <dbReference type="ARBA" id="ARBA00022723"/>
    </source>
</evidence>
<keyword evidence="5" id="KW-0863">Zinc-finger</keyword>
<comment type="caution">
    <text evidence="12">The sequence shown here is derived from an EMBL/GenBank/DDBJ whole genome shotgun (WGS) entry which is preliminary data.</text>
</comment>
<dbReference type="SMART" id="SM00292">
    <property type="entry name" value="BRCT"/>
    <property type="match status" value="2"/>
</dbReference>
<evidence type="ECO:0000256" key="8">
    <source>
        <dbReference type="ARBA" id="ARBA00023242"/>
    </source>
</evidence>
<name>A0A103X7J1_CYNCS</name>
<feature type="compositionally biased region" description="Basic residues" evidence="9">
    <location>
        <begin position="350"/>
        <end position="360"/>
    </location>
</feature>
<dbReference type="GO" id="GO:0045944">
    <property type="term" value="P:positive regulation of transcription by RNA polymerase II"/>
    <property type="evidence" value="ECO:0007669"/>
    <property type="project" value="TreeGrafter"/>
</dbReference>
<dbReference type="Gene3D" id="3.40.50.10190">
    <property type="entry name" value="BRCT domain"/>
    <property type="match status" value="2"/>
</dbReference>
<evidence type="ECO:0000259" key="11">
    <source>
        <dbReference type="PROSITE" id="PS51805"/>
    </source>
</evidence>
<sequence length="994" mass="111165">MESTSHLQRMAEELKCPICLSLLKSAVSLTCNHIFCKRQLLPDIVVLKRIDNRQFSSRGKIEVRPAPHMDTLVSIYKNMEVCSGVNILVTQTQPQMSGHENQVENEIVCRSKTTSKACRDTPKTQNQRRKRGKTLTGSSKRPKSHNSDPARPSFPVKKRVQVPQHPLQETPTRPANLEGGKIECITDRTQTNVSGPEDEPHLHENGETLFSPFFWLRDDGDAERTIEPTPVEPVNDSPPDAPCFSDIKDSDDHMTSKDGDIFDSEMFEWTQRPCSPELCSSPLKLQDKESDECDRVQEKGFRGTSLHSVINVTDRIENEDHSTGEETDNMEEVLPTSSPQQIKKVNHAAKAKESKKRAKRTKESIQKKRVKRDTDEAVGICNVSPKIDQGEGSNTNDLVKQKKQIRRRGKKVSVDTSSTKALISKVAHVCDGETSGHRDGSIVGLTDSSSIRQGSGNTHNANSFDENKKETTNQQQMNRDKRLKTLGPSNNSITEINKAISQFPSEPSLVDGEIKVCPSRIQTKKGKVFKELKTSKKVAFSISKGFNGKSFGDIPTTSEYVATKGNQPLGEVHSSSKIEFNPHEKTNAMFLRKCDTLSCIRCAFCQSSEESNISGSMTHYVKGKPIESDHEGVPRAIHAHRNCTEWAPNVYFEDDIAVNLEAELARSKRIKCSCCGIKGAALGCYEKSCRRSFHFTCAKLTPECRWDDDNFVMLCPLHASHKLSNEMCGSQLQKTKKSVPKRHVNIKQSQVPVSDTVSTTSRWDSHGVFTKIVLCCSALTSIEKETIARFESLSGVTVLKKWDSRVSHVIASVDENGACRRTLKYLMGILEGKWILTIDWIKACMEVKKPVDEQLYEINLDIHGFKGGPKLGQSRLLNKEQKLFNAFKFYFTGDFVASYKGYLHDLIIAAGGTVLHRKPIPINHEPQFSEDINAKQFIIYNLELPDKFKAEERNLILSQRKSDAEALARSSGAVAASNSWILNSIAACKLQNLD</sequence>
<dbReference type="FunFam" id="3.30.40.10:FF:000310">
    <property type="entry name" value="Breast cancer associated RING 1"/>
    <property type="match status" value="1"/>
</dbReference>
<dbReference type="Gramene" id="KVH85613">
    <property type="protein sequence ID" value="KVH85613"/>
    <property type="gene ID" value="Ccrd_025432"/>
</dbReference>
<dbReference type="PANTHER" id="PTHR13763">
    <property type="entry name" value="BREAST CANCER TYPE 1 SUSCEPTIBILITY PROTEIN BRCA1"/>
    <property type="match status" value="1"/>
</dbReference>
<evidence type="ECO:0000313" key="13">
    <source>
        <dbReference type="Proteomes" id="UP000243975"/>
    </source>
</evidence>
<keyword evidence="3" id="KW-0677">Repeat</keyword>
<dbReference type="GO" id="GO:0071480">
    <property type="term" value="P:cellular response to gamma radiation"/>
    <property type="evidence" value="ECO:0007669"/>
    <property type="project" value="EnsemblPlants"/>
</dbReference>
<dbReference type="InterPro" id="IPR001357">
    <property type="entry name" value="BRCT_dom"/>
</dbReference>
<dbReference type="CDD" id="cd17734">
    <property type="entry name" value="BRCT_Bard1_rpt1"/>
    <property type="match status" value="1"/>
</dbReference>
<dbReference type="FunFam" id="3.40.50.10190:FF:000006">
    <property type="entry name" value="Breast cancer type 1 susceptibility protein homolog"/>
    <property type="match status" value="1"/>
</dbReference>
<dbReference type="GO" id="GO:0005634">
    <property type="term" value="C:nucleus"/>
    <property type="evidence" value="ECO:0007669"/>
    <property type="project" value="UniProtKB-SubCell"/>
</dbReference>
<feature type="region of interest" description="Disordered" evidence="9">
    <location>
        <begin position="114"/>
        <end position="178"/>
    </location>
</feature>
<protein>
    <submittedName>
        <fullName evidence="12">BRCT domain-containing protein</fullName>
    </submittedName>
</protein>
<evidence type="ECO:0000256" key="6">
    <source>
        <dbReference type="ARBA" id="ARBA00022833"/>
    </source>
</evidence>
<evidence type="ECO:0000259" key="10">
    <source>
        <dbReference type="PROSITE" id="PS50172"/>
    </source>
</evidence>
<dbReference type="SUPFAM" id="SSF52113">
    <property type="entry name" value="BRCT domain"/>
    <property type="match status" value="2"/>
</dbReference>